<dbReference type="Proteomes" id="UP000003980">
    <property type="component" value="Unassembled WGS sequence"/>
</dbReference>
<dbReference type="eggNOG" id="arCOG08458">
    <property type="taxonomic scope" value="Archaea"/>
</dbReference>
<accession>H2C8A8</accession>
<reference evidence="2 3" key="1">
    <citation type="submission" date="2012-01" db="EMBL/GenBank/DDBJ databases">
        <title>Improved High-Quality Draft sequence of Metallosphaera yellowstonensis MK1.</title>
        <authorList>
            <consortium name="US DOE Joint Genome Institute"/>
            <person name="Lucas S."/>
            <person name="Han J."/>
            <person name="Cheng J.-F."/>
            <person name="Goodwin L."/>
            <person name="Pitluck S."/>
            <person name="Peters L."/>
            <person name="Teshima H."/>
            <person name="Detter J.C."/>
            <person name="Han C."/>
            <person name="Tapia R."/>
            <person name="Land M."/>
            <person name="Hauser L."/>
            <person name="Kyrpides N."/>
            <person name="Kozubal M."/>
            <person name="Macur R.E."/>
            <person name="Jay Z."/>
            <person name="Inskeep W."/>
            <person name="Woyke T."/>
        </authorList>
    </citation>
    <scope>NUCLEOTIDE SEQUENCE [LARGE SCALE GENOMIC DNA]</scope>
    <source>
        <strain evidence="2 3">MK1</strain>
    </source>
</reference>
<proteinExistence type="predicted"/>
<feature type="transmembrane region" description="Helical" evidence="1">
    <location>
        <begin position="63"/>
        <end position="81"/>
    </location>
</feature>
<evidence type="ECO:0000313" key="2">
    <source>
        <dbReference type="EMBL" id="EHP68384.1"/>
    </source>
</evidence>
<feature type="transmembrane region" description="Helical" evidence="1">
    <location>
        <begin position="26"/>
        <end position="51"/>
    </location>
</feature>
<keyword evidence="1" id="KW-1133">Transmembrane helix</keyword>
<sequence length="82" mass="8854">MTLQTVLNVTSKIFHSVNFNAEPLSMALVAVGIIVLMLVAFGGIVYGLFKVAKVVPHMTTKQFILFLMLVALALVIIGIILP</sequence>
<dbReference type="EMBL" id="JH597770">
    <property type="protein sequence ID" value="EHP68384.1"/>
    <property type="molecule type" value="Genomic_DNA"/>
</dbReference>
<evidence type="ECO:0000256" key="1">
    <source>
        <dbReference type="SAM" id="Phobius"/>
    </source>
</evidence>
<protein>
    <submittedName>
        <fullName evidence="2">Uncharacterized protein</fullName>
    </submittedName>
</protein>
<gene>
    <name evidence="2" type="ORF">MetMK1DRAFT_00028160</name>
</gene>
<dbReference type="RefSeq" id="WP_009074734.1">
    <property type="nucleotide sequence ID" value="NZ_JH597770.1"/>
</dbReference>
<dbReference type="OrthoDB" id="34486at2157"/>
<keyword evidence="1" id="KW-0812">Transmembrane</keyword>
<name>H2C8A8_9CREN</name>
<dbReference type="HOGENOM" id="CLU_191161_1_0_2"/>
<keyword evidence="3" id="KW-1185">Reference proteome</keyword>
<dbReference type="AlphaFoldDB" id="H2C8A8"/>
<organism evidence="2 3">
    <name type="scientific">Metallosphaera yellowstonensis MK1</name>
    <dbReference type="NCBI Taxonomy" id="671065"/>
    <lineage>
        <taxon>Archaea</taxon>
        <taxon>Thermoproteota</taxon>
        <taxon>Thermoprotei</taxon>
        <taxon>Sulfolobales</taxon>
        <taxon>Sulfolobaceae</taxon>
        <taxon>Metallosphaera</taxon>
    </lineage>
</organism>
<dbReference type="STRING" id="671065.MetMK1DRAFT_00028160"/>
<keyword evidence="1" id="KW-0472">Membrane</keyword>
<evidence type="ECO:0000313" key="3">
    <source>
        <dbReference type="Proteomes" id="UP000003980"/>
    </source>
</evidence>